<reference evidence="7 8" key="1">
    <citation type="submission" date="2017-03" db="EMBL/GenBank/DDBJ databases">
        <title>An alternative strategy for trypanosome survival in the mammalian bloodstream revealed through genome and transcriptome analysis of the ubiquitous bovine parasite Trypanosoma (Megatrypanum) theileri.</title>
        <authorList>
            <person name="Kelly S."/>
            <person name="Ivens A."/>
            <person name="Mott A."/>
            <person name="O'Neill E."/>
            <person name="Emms D."/>
            <person name="Macleod O."/>
            <person name="Voorheis P."/>
            <person name="Matthews J."/>
            <person name="Matthews K."/>
            <person name="Carrington M."/>
        </authorList>
    </citation>
    <scope>NUCLEOTIDE SEQUENCE [LARGE SCALE GENOMIC DNA]</scope>
    <source>
        <strain evidence="7">Edinburgh</strain>
    </source>
</reference>
<keyword evidence="8" id="KW-1185">Reference proteome</keyword>
<dbReference type="InterPro" id="IPR041442">
    <property type="entry name" value="PIH1D1/2/3_CS-like"/>
</dbReference>
<dbReference type="AlphaFoldDB" id="A0A1X0P509"/>
<gene>
    <name evidence="7" type="ORF">TM35_000042410</name>
</gene>
<evidence type="ECO:0000313" key="7">
    <source>
        <dbReference type="EMBL" id="ORC92027.1"/>
    </source>
</evidence>
<evidence type="ECO:0000313" key="8">
    <source>
        <dbReference type="Proteomes" id="UP000192257"/>
    </source>
</evidence>
<feature type="domain" description="PIH1D1/2/3 CS-like" evidence="6">
    <location>
        <begin position="318"/>
        <end position="394"/>
    </location>
</feature>
<accession>A0A1X0P509</accession>
<dbReference type="InterPro" id="IPR050734">
    <property type="entry name" value="PIH1/Kintoun_subfamily"/>
</dbReference>
<dbReference type="Pfam" id="PF18201">
    <property type="entry name" value="PIH1_CS"/>
    <property type="match status" value="1"/>
</dbReference>
<dbReference type="OrthoDB" id="5135119at2759"/>
<feature type="region of interest" description="Disordered" evidence="4">
    <location>
        <begin position="251"/>
        <end position="285"/>
    </location>
</feature>
<dbReference type="PANTHER" id="PTHR22997:SF0">
    <property type="entry name" value="PIH1 DOMAIN-CONTAINING PROTEIN 1"/>
    <property type="match status" value="1"/>
</dbReference>
<dbReference type="InterPro" id="IPR012981">
    <property type="entry name" value="PIH1_N"/>
</dbReference>
<dbReference type="Pfam" id="PF08190">
    <property type="entry name" value="PIH1"/>
    <property type="match status" value="1"/>
</dbReference>
<evidence type="ECO:0000256" key="1">
    <source>
        <dbReference type="ARBA" id="ARBA00008511"/>
    </source>
</evidence>
<dbReference type="RefSeq" id="XP_028886093.1">
    <property type="nucleotide sequence ID" value="XM_029022435.1"/>
</dbReference>
<sequence length="599" mass="67730">MVDVKSAGAALLQNPQFMELFQRALGGEDKLKDIPPEGDPGREKWLRDLQKKLQEENMNSMKAKLEEVHSDENGQWMYILPEPGFCVKCTTAGGGKVFLNVCQHERIAEPIPMEDGDDSSDEVKFKIPLSCGQARPDVDKSGKPCKVYDVIVNPSTILRCSKDHDFRCFVVSLCIHWIKQKCEPTLNTEEYRNMNFRVKGTLEPQRIRLSNLPKSTNAMGDEIRLPHNNNAASPLNTVGGRSGTGKLVEEITTPSQDSKTKTTTGTEAATATTTTTTSGNNTVPIQNDAVKPHLVKLQGDGFYDWSKHAKPMLNPYFRESVPAFYLVEVCIPTVTTIAEVEVRLTPKLVELLYVDAEDGVPFLTVPLDYPIDDDAPNAKFIRKTGMLKMKLTVKLPDETCEPATKPDRDVTEIEEEENRIAREKREEELRKQQERVERIRKEEENVMQERQSYVKNLAAVQEGEMPPSLKEEMDKLPPEQLKMMLHRLESKIRKGDSIDDMLEKFPDSMIGAICRYIRGKLGLEQRPEKEEESVKKPQGETKVCENNSAKKGEIKETTVATNSATETTEDGERLEYNFAKKSEKLFGVAFHNRYLFALD</sequence>
<organism evidence="7 8">
    <name type="scientific">Trypanosoma theileri</name>
    <dbReference type="NCBI Taxonomy" id="67003"/>
    <lineage>
        <taxon>Eukaryota</taxon>
        <taxon>Discoba</taxon>
        <taxon>Euglenozoa</taxon>
        <taxon>Kinetoplastea</taxon>
        <taxon>Metakinetoplastina</taxon>
        <taxon>Trypanosomatida</taxon>
        <taxon>Trypanosomatidae</taxon>
        <taxon>Trypanosoma</taxon>
    </lineage>
</organism>
<dbReference type="EMBL" id="NBCO01000004">
    <property type="protein sequence ID" value="ORC92027.1"/>
    <property type="molecule type" value="Genomic_DNA"/>
</dbReference>
<name>A0A1X0P509_9TRYP</name>
<comment type="similarity">
    <text evidence="1">Belongs to the PIH1 family.</text>
</comment>
<evidence type="ECO:0000259" key="5">
    <source>
        <dbReference type="Pfam" id="PF08190"/>
    </source>
</evidence>
<comment type="caution">
    <text evidence="7">The sequence shown here is derived from an EMBL/GenBank/DDBJ whole genome shotgun (WGS) entry which is preliminary data.</text>
</comment>
<dbReference type="Proteomes" id="UP000192257">
    <property type="component" value="Unassembled WGS sequence"/>
</dbReference>
<feature type="domain" description="PIH1 N-terminal" evidence="5">
    <location>
        <begin position="55"/>
        <end position="213"/>
    </location>
</feature>
<dbReference type="VEuPathDB" id="TriTrypDB:TM35_000042410"/>
<dbReference type="PANTHER" id="PTHR22997">
    <property type="entry name" value="PIH1 DOMAIN-CONTAINING PROTEIN 1"/>
    <property type="match status" value="1"/>
</dbReference>
<feature type="compositionally biased region" description="Low complexity" evidence="4">
    <location>
        <begin position="261"/>
        <end position="282"/>
    </location>
</feature>
<evidence type="ECO:0000259" key="6">
    <source>
        <dbReference type="Pfam" id="PF18201"/>
    </source>
</evidence>
<dbReference type="GO" id="GO:0005737">
    <property type="term" value="C:cytoplasm"/>
    <property type="evidence" value="ECO:0007669"/>
    <property type="project" value="TreeGrafter"/>
</dbReference>
<dbReference type="GeneID" id="39982215"/>
<evidence type="ECO:0000256" key="4">
    <source>
        <dbReference type="SAM" id="MobiDB-lite"/>
    </source>
</evidence>
<evidence type="ECO:0000256" key="2">
    <source>
        <dbReference type="ARBA" id="ARBA00040540"/>
    </source>
</evidence>
<feature type="coiled-coil region" evidence="3">
    <location>
        <begin position="410"/>
        <end position="449"/>
    </location>
</feature>
<dbReference type="STRING" id="67003.A0A1X0P509"/>
<proteinExistence type="inferred from homology"/>
<evidence type="ECO:0000256" key="3">
    <source>
        <dbReference type="SAM" id="Coils"/>
    </source>
</evidence>
<keyword evidence="3" id="KW-0175">Coiled coil</keyword>
<protein>
    <recommendedName>
        <fullName evidence="2">PIH1 domain-containing protein 1</fullName>
    </recommendedName>
</protein>